<feature type="domain" description="WHEP-TRS" evidence="6">
    <location>
        <begin position="305"/>
        <end position="361"/>
    </location>
</feature>
<evidence type="ECO:0000313" key="7">
    <source>
        <dbReference type="EMBL" id="SOQ40035.1"/>
    </source>
</evidence>
<evidence type="ECO:0000256" key="2">
    <source>
        <dbReference type="ARBA" id="ARBA00022741"/>
    </source>
</evidence>
<proteinExistence type="predicted"/>
<dbReference type="AlphaFoldDB" id="A0A2H1VGR6"/>
<dbReference type="SUPFAM" id="SSF47060">
    <property type="entry name" value="S15/NS1 RNA-binding domain"/>
    <property type="match status" value="2"/>
</dbReference>
<dbReference type="Gene3D" id="1.10.287.10">
    <property type="entry name" value="S15/NS1, RNA-binding"/>
    <property type="match status" value="3"/>
</dbReference>
<keyword evidence="2" id="KW-0547">Nucleotide-binding</keyword>
<evidence type="ECO:0000256" key="5">
    <source>
        <dbReference type="ARBA" id="ARBA00023146"/>
    </source>
</evidence>
<dbReference type="SMART" id="SM00991">
    <property type="entry name" value="WHEP-TRS"/>
    <property type="match status" value="3"/>
</dbReference>
<dbReference type="InterPro" id="IPR009068">
    <property type="entry name" value="uS15_NS1_RNA-bd_sf"/>
</dbReference>
<accession>A0A2H1VGR6</accession>
<dbReference type="GO" id="GO:0004825">
    <property type="term" value="F:methionine-tRNA ligase activity"/>
    <property type="evidence" value="ECO:0007669"/>
    <property type="project" value="InterPro"/>
</dbReference>
<evidence type="ECO:0000256" key="3">
    <source>
        <dbReference type="ARBA" id="ARBA00022840"/>
    </source>
</evidence>
<dbReference type="FunFam" id="1.10.287.10:FF:000014">
    <property type="entry name" value="Methionyl-tRNA synthetase"/>
    <property type="match status" value="1"/>
</dbReference>
<dbReference type="SUPFAM" id="SSF47323">
    <property type="entry name" value="Anticodon-binding domain of a subclass of class I aminoacyl-tRNA synthetases"/>
    <property type="match status" value="1"/>
</dbReference>
<gene>
    <name evidence="7" type="ORF">SFRICE_013602</name>
</gene>
<dbReference type="Pfam" id="PF00458">
    <property type="entry name" value="WHEP-TRS"/>
    <property type="match status" value="2"/>
</dbReference>
<evidence type="ECO:0000256" key="1">
    <source>
        <dbReference type="ARBA" id="ARBA00022598"/>
    </source>
</evidence>
<evidence type="ECO:0000259" key="6">
    <source>
        <dbReference type="PROSITE" id="PS51185"/>
    </source>
</evidence>
<evidence type="ECO:0000256" key="4">
    <source>
        <dbReference type="ARBA" id="ARBA00022917"/>
    </source>
</evidence>
<dbReference type="GO" id="GO:0005829">
    <property type="term" value="C:cytosol"/>
    <property type="evidence" value="ECO:0007669"/>
    <property type="project" value="TreeGrafter"/>
</dbReference>
<keyword evidence="5" id="KW-0030">Aminoacyl-tRNA synthetase</keyword>
<dbReference type="PANTHER" id="PTHR45765:SF1">
    <property type="entry name" value="METHIONINE--TRNA LIGASE, CYTOPLASMIC"/>
    <property type="match status" value="1"/>
</dbReference>
<reference evidence="7" key="1">
    <citation type="submission" date="2016-07" db="EMBL/GenBank/DDBJ databases">
        <authorList>
            <person name="Bretaudeau A."/>
        </authorList>
    </citation>
    <scope>NUCLEOTIDE SEQUENCE</scope>
    <source>
        <strain evidence="7">Rice</strain>
        <tissue evidence="7">Whole body</tissue>
    </source>
</reference>
<organism evidence="7">
    <name type="scientific">Spodoptera frugiperda</name>
    <name type="common">Fall armyworm</name>
    <dbReference type="NCBI Taxonomy" id="7108"/>
    <lineage>
        <taxon>Eukaryota</taxon>
        <taxon>Metazoa</taxon>
        <taxon>Ecdysozoa</taxon>
        <taxon>Arthropoda</taxon>
        <taxon>Hexapoda</taxon>
        <taxon>Insecta</taxon>
        <taxon>Pterygota</taxon>
        <taxon>Neoptera</taxon>
        <taxon>Endopterygota</taxon>
        <taxon>Lepidoptera</taxon>
        <taxon>Glossata</taxon>
        <taxon>Ditrysia</taxon>
        <taxon>Noctuoidea</taxon>
        <taxon>Noctuidae</taxon>
        <taxon>Amphipyrinae</taxon>
        <taxon>Spodoptera</taxon>
    </lineage>
</organism>
<keyword evidence="1" id="KW-0436">Ligase</keyword>
<dbReference type="InterPro" id="IPR000738">
    <property type="entry name" value="WHEP-TRS_dom"/>
</dbReference>
<feature type="domain" description="WHEP-TRS" evidence="6">
    <location>
        <begin position="512"/>
        <end position="561"/>
    </location>
</feature>
<dbReference type="CDD" id="cd00939">
    <property type="entry name" value="MetRS_RNA"/>
    <property type="match status" value="3"/>
</dbReference>
<dbReference type="InterPro" id="IPR009080">
    <property type="entry name" value="tRNAsynth_Ia_anticodon-bd"/>
</dbReference>
<sequence length="561" mass="62554">MAFETRAECPTACGRAASYPCSTCRPALTLAGDRPAILDARSVSCDGWGDTGIPSDVWRFYLASIRPETSDSSFSWIELGTRPIRPKPLSHLMVSDDAAYDGARLPISNLFTRALKTPRLYPSGNTDSGKEFHSLAVRTSKLEAKRFVRVGGTSTMKLVPNNSELLNNLGNFCHRSLSFCANTFKGRVPDVAFTQADYELIALVNREVVGSIHGLGLVLPLFLWNKLVCDQTDHLMVSNCGRRLWILETPEANPSLFQYLPSGHVIGKPEPLFTKIDTEVLYKLRAKYAGTQSERANKENGSAGSVAELEEAVKQQGEKVRQLKASTKDKSVWQPEVTKLLDLKKQLEAAAKAQAAAPPGVANVEKLEKDIADQGEKVRQLKASTKDKSVWQPEDFLLCRGCVYKHTSSYAHDTQTRNNSLWITQRVAPCGNRTHYTLRGSQLPSYRANRSVQFSWYKLVNELADHLIVSNRRHPWTLETLEEIGSLLSPFTWRNTTQALFHVSFLLGRGITPTEPALQCQSMADKVRKLKASTKDKAVWQPEVAKLLELKKQLADLQIKK</sequence>
<dbReference type="InterPro" id="IPR023458">
    <property type="entry name" value="Met-tRNA_ligase_1"/>
</dbReference>
<name>A0A2H1VGR6_SPOFR</name>
<keyword evidence="3" id="KW-0067">ATP-binding</keyword>
<dbReference type="Gene3D" id="1.10.730.10">
    <property type="entry name" value="Isoleucyl-tRNA Synthetase, Domain 1"/>
    <property type="match status" value="1"/>
</dbReference>
<dbReference type="GO" id="GO:0006431">
    <property type="term" value="P:methionyl-tRNA aminoacylation"/>
    <property type="evidence" value="ECO:0007669"/>
    <property type="project" value="TreeGrafter"/>
</dbReference>
<keyword evidence="4" id="KW-0648">Protein biosynthesis</keyword>
<dbReference type="GO" id="GO:0005524">
    <property type="term" value="F:ATP binding"/>
    <property type="evidence" value="ECO:0007669"/>
    <property type="project" value="UniProtKB-KW"/>
</dbReference>
<protein>
    <submittedName>
        <fullName evidence="7">SFRICE_013602</fullName>
    </submittedName>
</protein>
<dbReference type="PROSITE" id="PS51185">
    <property type="entry name" value="WHEP_TRS_2"/>
    <property type="match status" value="2"/>
</dbReference>
<dbReference type="PANTHER" id="PTHR45765">
    <property type="entry name" value="METHIONINE--TRNA LIGASE"/>
    <property type="match status" value="1"/>
</dbReference>
<dbReference type="GO" id="GO:0017101">
    <property type="term" value="C:aminoacyl-tRNA synthetase multienzyme complex"/>
    <property type="evidence" value="ECO:0007669"/>
    <property type="project" value="TreeGrafter"/>
</dbReference>
<dbReference type="EMBL" id="ODYU01002490">
    <property type="protein sequence ID" value="SOQ40035.1"/>
    <property type="molecule type" value="Genomic_DNA"/>
</dbReference>